<protein>
    <submittedName>
        <fullName evidence="3">Gliding motility protein GldL</fullName>
    </submittedName>
</protein>
<dbReference type="SUPFAM" id="SSF58104">
    <property type="entry name" value="Methyl-accepting chemotaxis protein (MCP) signaling domain"/>
    <property type="match status" value="1"/>
</dbReference>
<feature type="domain" description="Gliding motility protein GldL-like N-terminal" evidence="2">
    <location>
        <begin position="16"/>
        <end position="78"/>
    </location>
</feature>
<dbReference type="InterPro" id="IPR019852">
    <property type="entry name" value="Motility-assoc_prot_GldL"/>
</dbReference>
<dbReference type="Pfam" id="PF22827">
    <property type="entry name" value="GldL_N"/>
    <property type="match status" value="1"/>
</dbReference>
<accession>A0ABW4ZI55</accession>
<dbReference type="RefSeq" id="WP_255899974.1">
    <property type="nucleotide sequence ID" value="NZ_JAFMZO010000001.1"/>
</dbReference>
<gene>
    <name evidence="3" type="primary">gldL</name>
    <name evidence="3" type="ORF">ACFSJU_02200</name>
</gene>
<feature type="transmembrane region" description="Helical" evidence="1">
    <location>
        <begin position="12"/>
        <end position="32"/>
    </location>
</feature>
<dbReference type="InterPro" id="IPR055087">
    <property type="entry name" value="GldL-like_N"/>
</dbReference>
<dbReference type="NCBIfam" id="TIGR03513">
    <property type="entry name" value="GldL_gliding"/>
    <property type="match status" value="1"/>
</dbReference>
<keyword evidence="1" id="KW-0472">Membrane</keyword>
<feature type="transmembrane region" description="Helical" evidence="1">
    <location>
        <begin position="38"/>
        <end position="61"/>
    </location>
</feature>
<evidence type="ECO:0000313" key="4">
    <source>
        <dbReference type="Proteomes" id="UP001597387"/>
    </source>
</evidence>
<evidence type="ECO:0000256" key="1">
    <source>
        <dbReference type="SAM" id="Phobius"/>
    </source>
</evidence>
<dbReference type="Proteomes" id="UP001597387">
    <property type="component" value="Unassembled WGS sequence"/>
</dbReference>
<organism evidence="3 4">
    <name type="scientific">Paradesertivirga mongoliensis</name>
    <dbReference type="NCBI Taxonomy" id="2100740"/>
    <lineage>
        <taxon>Bacteria</taxon>
        <taxon>Pseudomonadati</taxon>
        <taxon>Bacteroidota</taxon>
        <taxon>Sphingobacteriia</taxon>
        <taxon>Sphingobacteriales</taxon>
        <taxon>Sphingobacteriaceae</taxon>
        <taxon>Paradesertivirga</taxon>
    </lineage>
</organism>
<sequence length="273" mass="29436">MAGKSSFKMEPLHTAISWGASVVIIGALFKILHLGGVWGNYMIGAGLGVEAFLFFLTGFFAPPKDPAWHKVYPELADEFDGELPKSTARATVASSAAAPSSTAALDKMLEDAKIGPELIESLGTGLRTFGDKVATISNVADASTATNDFTNKVKTASASFDNLSVSFDKASANLQEMANSNIDSKAYHDQVNNLAKNLSALNAVYELELQDSSAHLKSMNKFYQNLSLTMQNFNESMDDSKQFKEEVNRLAKNLSSLNAVYGNMLSAMNQPRV</sequence>
<evidence type="ECO:0000259" key="2">
    <source>
        <dbReference type="Pfam" id="PF22827"/>
    </source>
</evidence>
<keyword evidence="1" id="KW-1133">Transmembrane helix</keyword>
<dbReference type="EMBL" id="JBHUHZ010000001">
    <property type="protein sequence ID" value="MFD2161182.1"/>
    <property type="molecule type" value="Genomic_DNA"/>
</dbReference>
<reference evidence="4" key="1">
    <citation type="journal article" date="2019" name="Int. J. Syst. Evol. Microbiol.">
        <title>The Global Catalogue of Microorganisms (GCM) 10K type strain sequencing project: providing services to taxonomists for standard genome sequencing and annotation.</title>
        <authorList>
            <consortium name="The Broad Institute Genomics Platform"/>
            <consortium name="The Broad Institute Genome Sequencing Center for Infectious Disease"/>
            <person name="Wu L."/>
            <person name="Ma J."/>
        </authorList>
    </citation>
    <scope>NUCLEOTIDE SEQUENCE [LARGE SCALE GENOMIC DNA]</scope>
    <source>
        <strain evidence="4">KCTC 42217</strain>
    </source>
</reference>
<name>A0ABW4ZI55_9SPHI</name>
<keyword evidence="4" id="KW-1185">Reference proteome</keyword>
<proteinExistence type="predicted"/>
<evidence type="ECO:0000313" key="3">
    <source>
        <dbReference type="EMBL" id="MFD2161182.1"/>
    </source>
</evidence>
<keyword evidence="1" id="KW-0812">Transmembrane</keyword>
<comment type="caution">
    <text evidence="3">The sequence shown here is derived from an EMBL/GenBank/DDBJ whole genome shotgun (WGS) entry which is preliminary data.</text>
</comment>